<dbReference type="PROSITE" id="PS00610">
    <property type="entry name" value="NA_NEUROTRAN_SYMP_1"/>
    <property type="match status" value="1"/>
</dbReference>
<evidence type="ECO:0000256" key="5">
    <source>
        <dbReference type="ARBA" id="ARBA00023136"/>
    </source>
</evidence>
<keyword evidence="5 7" id="KW-0472">Membrane</keyword>
<dbReference type="NCBIfam" id="NF037979">
    <property type="entry name" value="Na_transp"/>
    <property type="match status" value="1"/>
</dbReference>
<keyword evidence="6" id="KW-0769">Symport</keyword>
<evidence type="ECO:0000256" key="4">
    <source>
        <dbReference type="ARBA" id="ARBA00022989"/>
    </source>
</evidence>
<feature type="transmembrane region" description="Helical" evidence="7">
    <location>
        <begin position="259"/>
        <end position="285"/>
    </location>
</feature>
<dbReference type="PROSITE" id="PS50267">
    <property type="entry name" value="NA_NEUROTRAN_SYMP_3"/>
    <property type="match status" value="1"/>
</dbReference>
<feature type="transmembrane region" description="Helical" evidence="7">
    <location>
        <begin position="434"/>
        <end position="455"/>
    </location>
</feature>
<dbReference type="GO" id="GO:0016020">
    <property type="term" value="C:membrane"/>
    <property type="evidence" value="ECO:0007669"/>
    <property type="project" value="UniProtKB-SubCell"/>
</dbReference>
<dbReference type="SUPFAM" id="SSF161070">
    <property type="entry name" value="SNF-like"/>
    <property type="match status" value="1"/>
</dbReference>
<keyword evidence="2 6" id="KW-0813">Transport</keyword>
<feature type="transmembrane region" description="Helical" evidence="7">
    <location>
        <begin position="12"/>
        <end position="31"/>
    </location>
</feature>
<evidence type="ECO:0000256" key="3">
    <source>
        <dbReference type="ARBA" id="ARBA00022692"/>
    </source>
</evidence>
<dbReference type="RefSeq" id="WP_015556373.1">
    <property type="nucleotide sequence ID" value="NC_021038.1"/>
</dbReference>
<reference evidence="9" key="1">
    <citation type="submission" date="2010-03" db="EMBL/GenBank/DDBJ databases">
        <title>The genome sequence of Synergistetes sp. SGP1.</title>
        <authorList>
            <consortium name="metaHIT consortium -- http://www.metahit.eu/"/>
            <person name="Pajon A."/>
            <person name="Turner K."/>
            <person name="Parkhill J."/>
            <person name="Wade W."/>
            <person name="Vartoukian S."/>
        </authorList>
    </citation>
    <scope>NUCLEOTIDE SEQUENCE [LARGE SCALE GENOMIC DNA]</scope>
    <source>
        <strain evidence="9">SGP1</strain>
    </source>
</reference>
<dbReference type="Pfam" id="PF00209">
    <property type="entry name" value="SNF"/>
    <property type="match status" value="2"/>
</dbReference>
<comment type="subcellular location">
    <subcellularLocation>
        <location evidence="1">Membrane</location>
        <topology evidence="1">Multi-pass membrane protein</topology>
    </subcellularLocation>
</comment>
<name>A0AB94IWR3_9BACT</name>
<feature type="transmembrane region" description="Helical" evidence="7">
    <location>
        <begin position="179"/>
        <end position="199"/>
    </location>
</feature>
<feature type="transmembrane region" description="Helical" evidence="7">
    <location>
        <begin position="148"/>
        <end position="167"/>
    </location>
</feature>
<dbReference type="InterPro" id="IPR000175">
    <property type="entry name" value="Na/ntran_symport"/>
</dbReference>
<evidence type="ECO:0000256" key="1">
    <source>
        <dbReference type="ARBA" id="ARBA00004141"/>
    </source>
</evidence>
<dbReference type="EMBL" id="FP929056">
    <property type="protein sequence ID" value="CBL28226.1"/>
    <property type="molecule type" value="Genomic_DNA"/>
</dbReference>
<dbReference type="GO" id="GO:0015293">
    <property type="term" value="F:symporter activity"/>
    <property type="evidence" value="ECO:0007669"/>
    <property type="project" value="UniProtKB-KW"/>
</dbReference>
<reference evidence="8 9" key="2">
    <citation type="submission" date="2010-03" db="EMBL/GenBank/DDBJ databases">
        <authorList>
            <person name="Pajon A."/>
        </authorList>
    </citation>
    <scope>NUCLEOTIDE SEQUENCE [LARGE SCALE GENOMIC DNA]</scope>
    <source>
        <strain evidence="8 9">SGP1</strain>
    </source>
</reference>
<dbReference type="InterPro" id="IPR037272">
    <property type="entry name" value="SNS_sf"/>
</dbReference>
<dbReference type="PRINTS" id="PR00176">
    <property type="entry name" value="NANEUSMPORT"/>
</dbReference>
<accession>A0AB94IWR3</accession>
<evidence type="ECO:0000313" key="9">
    <source>
        <dbReference type="Proteomes" id="UP000008957"/>
    </source>
</evidence>
<dbReference type="PANTHER" id="PTHR42948">
    <property type="entry name" value="TRANSPORTER"/>
    <property type="match status" value="1"/>
</dbReference>
<evidence type="ECO:0000256" key="6">
    <source>
        <dbReference type="RuleBase" id="RU003732"/>
    </source>
</evidence>
<feature type="transmembrane region" description="Helical" evidence="7">
    <location>
        <begin position="219"/>
        <end position="247"/>
    </location>
</feature>
<feature type="transmembrane region" description="Helical" evidence="7">
    <location>
        <begin position="43"/>
        <end position="67"/>
    </location>
</feature>
<dbReference type="CDD" id="cd10336">
    <property type="entry name" value="SLC6sbd_Tyt1-Like"/>
    <property type="match status" value="1"/>
</dbReference>
<organism evidence="8 9">
    <name type="scientific">Fretibacterium fastidiosum</name>
    <dbReference type="NCBI Taxonomy" id="651822"/>
    <lineage>
        <taxon>Bacteria</taxon>
        <taxon>Thermotogati</taxon>
        <taxon>Synergistota</taxon>
        <taxon>Synergistia</taxon>
        <taxon>Synergistales</taxon>
        <taxon>Aminobacteriaceae</taxon>
        <taxon>Fretibacterium</taxon>
    </lineage>
</organism>
<gene>
    <name evidence="8" type="ORF">SY1_09840</name>
</gene>
<comment type="similarity">
    <text evidence="6">Belongs to the sodium:neurotransmitter symporter (SNF) (TC 2.A.22) family.</text>
</comment>
<proteinExistence type="inferred from homology"/>
<evidence type="ECO:0000256" key="2">
    <source>
        <dbReference type="ARBA" id="ARBA00022448"/>
    </source>
</evidence>
<feature type="transmembrane region" description="Helical" evidence="7">
    <location>
        <begin position="310"/>
        <end position="336"/>
    </location>
</feature>
<dbReference type="KEGG" id="sbr:SY1_09840"/>
<feature type="transmembrane region" description="Helical" evidence="7">
    <location>
        <begin position="88"/>
        <end position="110"/>
    </location>
</feature>
<protein>
    <recommendedName>
        <fullName evidence="6">Transporter</fullName>
    </recommendedName>
</protein>
<feature type="transmembrane region" description="Helical" evidence="7">
    <location>
        <begin position="395"/>
        <end position="413"/>
    </location>
</feature>
<evidence type="ECO:0000256" key="7">
    <source>
        <dbReference type="SAM" id="Phobius"/>
    </source>
</evidence>
<keyword evidence="4 7" id="KW-1133">Transmembrane helix</keyword>
<keyword evidence="9" id="KW-1185">Reference proteome</keyword>
<sequence>MENGKKRETLGSRLGFIFLSAGCAIGLGNVWRFPFITGQYGGAAFVLMYVAFLLLLGIPVMVMEFAVGRASQKSSTRSFKVLCPERRVWGLWGYGAWIGSVMLMTFYTVVTGWMLAYVWYSASGRFAGATPEAVNDAFGTLLSAPKELLGWTALTSLIGAAVCWTGLRQSVERVTKVMMCGLLAIMIALALRSVTLPGAECGLEFYLKPNFANLTANGLWSSVYAALGQAFFTLSLGIGCMAIFGSYIGKDRSLTGEALLVTALDTAVALCAGLIIFPACFAYGVNPGAGPGLIFVTLPNMFNQMPSGQLWSTLFFLFMSFAALSTVIAVFENIIAGLMDRLGWNRQAAALFTGVAILLLSIPCALGFNRWSGFQPLGAGSGVLDLEDFIVSNNLLPLGSLVYLLFCVSRWGWGWDGFIQEADAGRGIKFPAFLRPYFTWVVPLLVLSIFAAGYWEKFVK</sequence>
<dbReference type="AlphaFoldDB" id="A0AB94IWR3"/>
<feature type="transmembrane region" description="Helical" evidence="7">
    <location>
        <begin position="348"/>
        <end position="368"/>
    </location>
</feature>
<dbReference type="InterPro" id="IPR047218">
    <property type="entry name" value="YocR/YhdH-like"/>
</dbReference>
<dbReference type="Proteomes" id="UP000008957">
    <property type="component" value="Chromosome"/>
</dbReference>
<dbReference type="PANTHER" id="PTHR42948:SF1">
    <property type="entry name" value="TRANSPORTER"/>
    <property type="match status" value="1"/>
</dbReference>
<keyword evidence="3 6" id="KW-0812">Transmembrane</keyword>
<evidence type="ECO:0000313" key="8">
    <source>
        <dbReference type="EMBL" id="CBL28226.1"/>
    </source>
</evidence>